<dbReference type="GO" id="GO:0006885">
    <property type="term" value="P:regulation of pH"/>
    <property type="evidence" value="ECO:0007669"/>
    <property type="project" value="TreeGrafter"/>
</dbReference>
<protein>
    <submittedName>
        <fullName evidence="7">Uncharacterized protein</fullName>
    </submittedName>
</protein>
<dbReference type="Pfam" id="PF23259">
    <property type="entry name" value="CHX17_C"/>
    <property type="match status" value="1"/>
</dbReference>
<evidence type="ECO:0000313" key="8">
    <source>
        <dbReference type="Proteomes" id="UP001222027"/>
    </source>
</evidence>
<evidence type="ECO:0000256" key="1">
    <source>
        <dbReference type="ARBA" id="ARBA00022448"/>
    </source>
</evidence>
<accession>A0AAV8RAM3</accession>
<dbReference type="AlphaFoldDB" id="A0AAV8RAM3"/>
<reference evidence="7 8" key="1">
    <citation type="submission" date="2022-12" db="EMBL/GenBank/DDBJ databases">
        <title>Chromosome-scale assembly of the Ensete ventricosum genome.</title>
        <authorList>
            <person name="Dussert Y."/>
            <person name="Stocks J."/>
            <person name="Wendawek A."/>
            <person name="Woldeyes F."/>
            <person name="Nichols R.A."/>
            <person name="Borrell J.S."/>
        </authorList>
    </citation>
    <scope>NUCLEOTIDE SEQUENCE [LARGE SCALE GENOMIC DNA]</scope>
    <source>
        <strain evidence="8">cv. Maze</strain>
        <tissue evidence="7">Seeds</tissue>
    </source>
</reference>
<evidence type="ECO:0000259" key="5">
    <source>
        <dbReference type="Pfam" id="PF23256"/>
    </source>
</evidence>
<keyword evidence="4" id="KW-0406">Ion transport</keyword>
<feature type="domain" description="Cation/H(+) antiporter central" evidence="5">
    <location>
        <begin position="61"/>
        <end position="190"/>
    </location>
</feature>
<feature type="domain" description="Cation/H(+) antiporter C-terminal" evidence="6">
    <location>
        <begin position="198"/>
        <end position="236"/>
    </location>
</feature>
<name>A0AAV8RAM3_ENSVE</name>
<dbReference type="Pfam" id="PF23256">
    <property type="entry name" value="CHX17_2nd"/>
    <property type="match status" value="1"/>
</dbReference>
<dbReference type="GO" id="GO:0006813">
    <property type="term" value="P:potassium ion transport"/>
    <property type="evidence" value="ECO:0007669"/>
    <property type="project" value="UniProtKB-KW"/>
</dbReference>
<dbReference type="GO" id="GO:0098662">
    <property type="term" value="P:inorganic cation transmembrane transport"/>
    <property type="evidence" value="ECO:0007669"/>
    <property type="project" value="TreeGrafter"/>
</dbReference>
<dbReference type="Gene3D" id="3.40.50.12370">
    <property type="match status" value="1"/>
</dbReference>
<dbReference type="Proteomes" id="UP001222027">
    <property type="component" value="Unassembled WGS sequence"/>
</dbReference>
<keyword evidence="1" id="KW-0813">Transport</keyword>
<keyword evidence="8" id="KW-1185">Reference proteome</keyword>
<dbReference type="PANTHER" id="PTHR32468:SF102">
    <property type="entry name" value="OS08G0117800 PROTEIN"/>
    <property type="match status" value="1"/>
</dbReference>
<dbReference type="InterPro" id="IPR057291">
    <property type="entry name" value="CHX17_2nd"/>
</dbReference>
<evidence type="ECO:0000256" key="2">
    <source>
        <dbReference type="ARBA" id="ARBA00022538"/>
    </source>
</evidence>
<dbReference type="EMBL" id="JAQQAF010000003">
    <property type="protein sequence ID" value="KAJ8498720.1"/>
    <property type="molecule type" value="Genomic_DNA"/>
</dbReference>
<comment type="caution">
    <text evidence="7">The sequence shown here is derived from an EMBL/GenBank/DDBJ whole genome shotgun (WGS) entry which is preliminary data.</text>
</comment>
<sequence length="244" mass="27404">MVKYLYRPEDRYVAYKRHTLQHAKPGDELRVLACIHEQDNVTTALTLLQASGHSHDSPIYVYVLHLHHLIGLTDAVLHPHKRHNEPSSSATALSESDHIVNAFQQFEQQHSDGVWVLPYICISPYNTMHDDVCSLALDKKVTLVILPFHKNVKADGSIIFVNPAVQSVNVNVLRYTPCSVAILVDHGISDCGKLLQHVAVYFLGGADDREALAYGSRMAKRAAIRLTVVRFLPPKVWREEGQEC</sequence>
<proteinExistence type="predicted"/>
<dbReference type="InterPro" id="IPR050794">
    <property type="entry name" value="CPA2_transporter"/>
</dbReference>
<evidence type="ECO:0000256" key="3">
    <source>
        <dbReference type="ARBA" id="ARBA00022958"/>
    </source>
</evidence>
<evidence type="ECO:0000313" key="7">
    <source>
        <dbReference type="EMBL" id="KAJ8498720.1"/>
    </source>
</evidence>
<keyword evidence="2" id="KW-0633">Potassium transport</keyword>
<evidence type="ECO:0000259" key="6">
    <source>
        <dbReference type="Pfam" id="PF23259"/>
    </source>
</evidence>
<evidence type="ECO:0000256" key="4">
    <source>
        <dbReference type="ARBA" id="ARBA00023065"/>
    </source>
</evidence>
<organism evidence="7 8">
    <name type="scientific">Ensete ventricosum</name>
    <name type="common">Abyssinian banana</name>
    <name type="synonym">Musa ensete</name>
    <dbReference type="NCBI Taxonomy" id="4639"/>
    <lineage>
        <taxon>Eukaryota</taxon>
        <taxon>Viridiplantae</taxon>
        <taxon>Streptophyta</taxon>
        <taxon>Embryophyta</taxon>
        <taxon>Tracheophyta</taxon>
        <taxon>Spermatophyta</taxon>
        <taxon>Magnoliopsida</taxon>
        <taxon>Liliopsida</taxon>
        <taxon>Zingiberales</taxon>
        <taxon>Musaceae</taxon>
        <taxon>Ensete</taxon>
    </lineage>
</organism>
<dbReference type="PANTHER" id="PTHR32468">
    <property type="entry name" value="CATION/H + ANTIPORTER"/>
    <property type="match status" value="1"/>
</dbReference>
<keyword evidence="3" id="KW-0630">Potassium</keyword>
<dbReference type="GO" id="GO:0012505">
    <property type="term" value="C:endomembrane system"/>
    <property type="evidence" value="ECO:0007669"/>
    <property type="project" value="TreeGrafter"/>
</dbReference>
<gene>
    <name evidence="7" type="ORF">OPV22_009272</name>
</gene>
<dbReference type="InterPro" id="IPR057290">
    <property type="entry name" value="CHX17_C"/>
</dbReference>